<dbReference type="InterPro" id="IPR001769">
    <property type="entry name" value="Gingipain"/>
</dbReference>
<dbReference type="Pfam" id="PF01364">
    <property type="entry name" value="Peptidase_C25"/>
    <property type="match status" value="1"/>
</dbReference>
<dbReference type="SUPFAM" id="SSF49373">
    <property type="entry name" value="Invasin/intimin cell-adhesion fragments"/>
    <property type="match status" value="1"/>
</dbReference>
<dbReference type="Gene3D" id="3.40.50.1460">
    <property type="match status" value="1"/>
</dbReference>
<reference evidence="3" key="1">
    <citation type="journal article" date="2020" name="mSystems">
        <title>Genome- and Community-Level Interaction Insights into Carbon Utilization and Element Cycling Functions of Hydrothermarchaeota in Hydrothermal Sediment.</title>
        <authorList>
            <person name="Zhou Z."/>
            <person name="Liu Y."/>
            <person name="Xu W."/>
            <person name="Pan J."/>
            <person name="Luo Z.H."/>
            <person name="Li M."/>
        </authorList>
    </citation>
    <scope>NUCLEOTIDE SEQUENCE [LARGE SCALE GENOMIC DNA]</scope>
    <source>
        <strain evidence="3">SpSt-258</strain>
    </source>
</reference>
<dbReference type="AlphaFoldDB" id="A0A7V0Z4E9"/>
<evidence type="ECO:0000259" key="2">
    <source>
        <dbReference type="Pfam" id="PF01364"/>
    </source>
</evidence>
<dbReference type="InterPro" id="IPR029031">
    <property type="entry name" value="Gingipain_N_sf"/>
</dbReference>
<dbReference type="GO" id="GO:0008234">
    <property type="term" value="F:cysteine-type peptidase activity"/>
    <property type="evidence" value="ECO:0007669"/>
    <property type="project" value="InterPro"/>
</dbReference>
<dbReference type="InterPro" id="IPR013783">
    <property type="entry name" value="Ig-like_fold"/>
</dbReference>
<organism evidence="3">
    <name type="scientific">candidate division WOR-3 bacterium</name>
    <dbReference type="NCBI Taxonomy" id="2052148"/>
    <lineage>
        <taxon>Bacteria</taxon>
        <taxon>Bacteria division WOR-3</taxon>
    </lineage>
</organism>
<comment type="caution">
    <text evidence="3">The sequence shown here is derived from an EMBL/GenBank/DDBJ whole genome shotgun (WGS) entry which is preliminary data.</text>
</comment>
<sequence>MKRIFFLLTFIFVTLGIARETEARYLIITHDNFYDAILPCAQWKHKMGLRTKIVRVPSELAQNSTAIRNYIVNAYNTWQIRPEFILIVGAPNYIPWSFSSYPYGDNNYTNMDADIYNEILSGRLNVHSTTEAQTVVAKLLRYERYPDISDSLWFKRGCLIVRDIQDDDSITYRLDAQYVAGLMVSNGYTKVDTFFASRGANATSVINATNDGRGFVLYRGSATNNWYSPFAVNPDNLANGNKLPIVISATCGTLGTGSTATTAERWVLTGSPTNLRGAAGYFATTTSITNGAYLRSAVTRGFFDGVFLYKRRTFGEACEDGRIKVYNSYGATNEYKGFTTIGDPAMTIWTSTPKLITVSYDSILNAGKTETLQIYVQHQGTPVESAYVCIALDTLIYETGWTNSSGIVSFICTPSDTGTMSVTVTGRNLYPFEGVISIIHINVYLTHTGNILSDSLGNNNGNLDPGEIILLWAKIKNIGTLTAQNVKALLRTNDTMVVITDSISLYGDIEPGQILPGKNPFVFTISPKTHQHLINFELIMFDNNDSIWIANFSLITTGTIPGGNGTGPDPYGYYIYDDTDTLTGNAPVYDWFEIAPSAGGTGIIIPEITDSDDDTVTYPLPFNFKFYGIEYNSIGICSNGFLELLTSTYPFGDNNPIPSTSGPKRLIAPFWDDFDLRPPPEGNGDIYYYNDTTNHRFIIEYKDCKHFGIIPLLETFQIIFLDPAYYPTPTGDGEILFMYNTTDNSYSCTVGIEDETETRGLQYLYNNTYGPDAMPIVNGRALLITTKPPVTQHYPWLNLVNYAINDSAGGNNNGIPEPDETIELTVYIKNNGDTLVSNVNGILSTNSMSLFLIDTISDFGDINIGQVANNTSNPYVVQIVENPVDTIVGLVIHFYGNNGNYNTSAYLTLMIHSEVGIDELNKSNVGSGKLKVYPNPFRNRLEIKYEISETGYKTMKKLISGISVPISIRLKIFDVSGRVVKSFDLATCYSLLTTSVVWDGEDDSGRRIPAGVYFVVWQTGEIKEIKKVIRLK</sequence>
<accession>A0A7V0Z4E9</accession>
<proteinExistence type="predicted"/>
<protein>
    <recommendedName>
        <fullName evidence="2">Gingipain domain-containing protein</fullName>
    </recommendedName>
</protein>
<dbReference type="Gene3D" id="2.60.40.10">
    <property type="entry name" value="Immunoglobulins"/>
    <property type="match status" value="1"/>
</dbReference>
<keyword evidence="1" id="KW-0732">Signal</keyword>
<dbReference type="InterPro" id="IPR008964">
    <property type="entry name" value="Invasin/intimin_cell_adhesion"/>
</dbReference>
<feature type="domain" description="Gingipain" evidence="2">
    <location>
        <begin position="25"/>
        <end position="347"/>
    </location>
</feature>
<evidence type="ECO:0000256" key="1">
    <source>
        <dbReference type="ARBA" id="ARBA00022729"/>
    </source>
</evidence>
<dbReference type="GO" id="GO:0006508">
    <property type="term" value="P:proteolysis"/>
    <property type="evidence" value="ECO:0007669"/>
    <property type="project" value="InterPro"/>
</dbReference>
<dbReference type="EMBL" id="DSKY01000008">
    <property type="protein sequence ID" value="HDY58423.1"/>
    <property type="molecule type" value="Genomic_DNA"/>
</dbReference>
<dbReference type="Gene3D" id="3.40.50.10390">
    <property type="entry name" value="Gingipain r, domain 1"/>
    <property type="match status" value="1"/>
</dbReference>
<dbReference type="SUPFAM" id="SSF52129">
    <property type="entry name" value="Caspase-like"/>
    <property type="match status" value="1"/>
</dbReference>
<dbReference type="InterPro" id="IPR029030">
    <property type="entry name" value="Caspase-like_dom_sf"/>
</dbReference>
<gene>
    <name evidence="3" type="ORF">ENP86_02575</name>
</gene>
<evidence type="ECO:0000313" key="3">
    <source>
        <dbReference type="EMBL" id="HDY58423.1"/>
    </source>
</evidence>
<dbReference type="Gene3D" id="2.60.40.4070">
    <property type="match status" value="1"/>
</dbReference>
<name>A0A7V0Z4E9_UNCW3</name>